<dbReference type="Proteomes" id="UP000677228">
    <property type="component" value="Unassembled WGS sequence"/>
</dbReference>
<dbReference type="EMBL" id="CAJOBC010002869">
    <property type="protein sequence ID" value="CAF3755594.1"/>
    <property type="molecule type" value="Genomic_DNA"/>
</dbReference>
<dbReference type="EMBL" id="CAJNOK010002840">
    <property type="protein sequence ID" value="CAF0877113.1"/>
    <property type="molecule type" value="Genomic_DNA"/>
</dbReference>
<dbReference type="EMBL" id="CAJNOQ010002869">
    <property type="protein sequence ID" value="CAF0983162.1"/>
    <property type="molecule type" value="Genomic_DNA"/>
</dbReference>
<evidence type="ECO:0000313" key="3">
    <source>
        <dbReference type="EMBL" id="CAF0983162.1"/>
    </source>
</evidence>
<dbReference type="AlphaFoldDB" id="A0A814FI52"/>
<evidence type="ECO:0000313" key="5">
    <source>
        <dbReference type="EMBL" id="CAF3755594.1"/>
    </source>
</evidence>
<keyword evidence="1" id="KW-0812">Transmembrane</keyword>
<evidence type="ECO:0000313" key="6">
    <source>
        <dbReference type="Proteomes" id="UP000663829"/>
    </source>
</evidence>
<keyword evidence="1" id="KW-0472">Membrane</keyword>
<evidence type="ECO:0000313" key="4">
    <source>
        <dbReference type="EMBL" id="CAF3661393.1"/>
    </source>
</evidence>
<keyword evidence="6" id="KW-1185">Reference proteome</keyword>
<dbReference type="Proteomes" id="UP000682733">
    <property type="component" value="Unassembled WGS sequence"/>
</dbReference>
<keyword evidence="1" id="KW-1133">Transmembrane helix</keyword>
<dbReference type="Proteomes" id="UP000681722">
    <property type="component" value="Unassembled WGS sequence"/>
</dbReference>
<comment type="caution">
    <text evidence="3">The sequence shown here is derived from an EMBL/GenBank/DDBJ whole genome shotgun (WGS) entry which is preliminary data.</text>
</comment>
<sequence length="123" mass="14085">MFTSSTSTSADLSLPFYSSISNISERNVLHTFVCYKSVNSKKLTTLRLLLVFVAVFSLTTIGNWINNENQELLIYQINHHTVPGNYVDTAFENADQQYGNVRCFIFLRSFNILITRTTLSKLY</sequence>
<dbReference type="Proteomes" id="UP000663829">
    <property type="component" value="Unassembled WGS sequence"/>
</dbReference>
<protein>
    <submittedName>
        <fullName evidence="3">Uncharacterized protein</fullName>
    </submittedName>
</protein>
<gene>
    <name evidence="3" type="ORF">GPM918_LOCUS12859</name>
    <name evidence="2" type="ORF">OVA965_LOCUS8429</name>
    <name evidence="5" type="ORF">SRO942_LOCUS12859</name>
    <name evidence="4" type="ORF">TMI583_LOCUS8425</name>
</gene>
<dbReference type="OrthoDB" id="10258882at2759"/>
<accession>A0A814FI52</accession>
<evidence type="ECO:0000256" key="1">
    <source>
        <dbReference type="SAM" id="Phobius"/>
    </source>
</evidence>
<name>A0A814FI52_9BILA</name>
<feature type="transmembrane region" description="Helical" evidence="1">
    <location>
        <begin position="46"/>
        <end position="65"/>
    </location>
</feature>
<evidence type="ECO:0000313" key="2">
    <source>
        <dbReference type="EMBL" id="CAF0877113.1"/>
    </source>
</evidence>
<proteinExistence type="predicted"/>
<dbReference type="EMBL" id="CAJOBA010002841">
    <property type="protein sequence ID" value="CAF3661393.1"/>
    <property type="molecule type" value="Genomic_DNA"/>
</dbReference>
<reference evidence="3" key="1">
    <citation type="submission" date="2021-02" db="EMBL/GenBank/DDBJ databases">
        <authorList>
            <person name="Nowell W R."/>
        </authorList>
    </citation>
    <scope>NUCLEOTIDE SEQUENCE</scope>
</reference>
<organism evidence="3 6">
    <name type="scientific">Didymodactylos carnosus</name>
    <dbReference type="NCBI Taxonomy" id="1234261"/>
    <lineage>
        <taxon>Eukaryota</taxon>
        <taxon>Metazoa</taxon>
        <taxon>Spiralia</taxon>
        <taxon>Gnathifera</taxon>
        <taxon>Rotifera</taxon>
        <taxon>Eurotatoria</taxon>
        <taxon>Bdelloidea</taxon>
        <taxon>Philodinida</taxon>
        <taxon>Philodinidae</taxon>
        <taxon>Didymodactylos</taxon>
    </lineage>
</organism>